<reference evidence="1" key="2">
    <citation type="submission" date="2020-11" db="EMBL/GenBank/DDBJ databases">
        <authorList>
            <person name="McCartney M.A."/>
            <person name="Auch B."/>
            <person name="Kono T."/>
            <person name="Mallez S."/>
            <person name="Becker A."/>
            <person name="Gohl D.M."/>
            <person name="Silverstein K.A.T."/>
            <person name="Koren S."/>
            <person name="Bechman K.B."/>
            <person name="Herman A."/>
            <person name="Abrahante J.E."/>
            <person name="Garbe J."/>
        </authorList>
    </citation>
    <scope>NUCLEOTIDE SEQUENCE</scope>
    <source>
        <strain evidence="1">Duluth1</strain>
        <tissue evidence="1">Whole animal</tissue>
    </source>
</reference>
<sequence>MAQRVNAKSVVEAASIDAACLVDALRKHTTQPLSNKGSGRGVTEDYQVLALSLEELQSSLVLYVISHRQQLHTFQGGFEIQERDS</sequence>
<comment type="caution">
    <text evidence="1">The sequence shown here is derived from an EMBL/GenBank/DDBJ whole genome shotgun (WGS) entry which is preliminary data.</text>
</comment>
<dbReference type="EMBL" id="JAIWYP010000002">
    <property type="protein sequence ID" value="KAH3867703.1"/>
    <property type="molecule type" value="Genomic_DNA"/>
</dbReference>
<evidence type="ECO:0000313" key="1">
    <source>
        <dbReference type="EMBL" id="KAH3867703.1"/>
    </source>
</evidence>
<protein>
    <submittedName>
        <fullName evidence="1">Uncharacterized protein</fullName>
    </submittedName>
</protein>
<gene>
    <name evidence="1" type="ORF">DPMN_030836</name>
</gene>
<proteinExistence type="predicted"/>
<accession>A0A9D4RHG4</accession>
<keyword evidence="2" id="KW-1185">Reference proteome</keyword>
<dbReference type="Proteomes" id="UP000828390">
    <property type="component" value="Unassembled WGS sequence"/>
</dbReference>
<dbReference type="AlphaFoldDB" id="A0A9D4RHG4"/>
<evidence type="ECO:0000313" key="2">
    <source>
        <dbReference type="Proteomes" id="UP000828390"/>
    </source>
</evidence>
<name>A0A9D4RHG4_DREPO</name>
<organism evidence="1 2">
    <name type="scientific">Dreissena polymorpha</name>
    <name type="common">Zebra mussel</name>
    <name type="synonym">Mytilus polymorpha</name>
    <dbReference type="NCBI Taxonomy" id="45954"/>
    <lineage>
        <taxon>Eukaryota</taxon>
        <taxon>Metazoa</taxon>
        <taxon>Spiralia</taxon>
        <taxon>Lophotrochozoa</taxon>
        <taxon>Mollusca</taxon>
        <taxon>Bivalvia</taxon>
        <taxon>Autobranchia</taxon>
        <taxon>Heteroconchia</taxon>
        <taxon>Euheterodonta</taxon>
        <taxon>Imparidentia</taxon>
        <taxon>Neoheterodontei</taxon>
        <taxon>Myida</taxon>
        <taxon>Dreissenoidea</taxon>
        <taxon>Dreissenidae</taxon>
        <taxon>Dreissena</taxon>
    </lineage>
</organism>
<reference evidence="1" key="1">
    <citation type="journal article" date="2019" name="bioRxiv">
        <title>The Genome of the Zebra Mussel, Dreissena polymorpha: A Resource for Invasive Species Research.</title>
        <authorList>
            <person name="McCartney M.A."/>
            <person name="Auch B."/>
            <person name="Kono T."/>
            <person name="Mallez S."/>
            <person name="Zhang Y."/>
            <person name="Obille A."/>
            <person name="Becker A."/>
            <person name="Abrahante J.E."/>
            <person name="Garbe J."/>
            <person name="Badalamenti J.P."/>
            <person name="Herman A."/>
            <person name="Mangelson H."/>
            <person name="Liachko I."/>
            <person name="Sullivan S."/>
            <person name="Sone E.D."/>
            <person name="Koren S."/>
            <person name="Silverstein K.A.T."/>
            <person name="Beckman K.B."/>
            <person name="Gohl D.M."/>
        </authorList>
    </citation>
    <scope>NUCLEOTIDE SEQUENCE</scope>
    <source>
        <strain evidence="1">Duluth1</strain>
        <tissue evidence="1">Whole animal</tissue>
    </source>
</reference>